<dbReference type="Gene3D" id="1.20.120.1870">
    <property type="entry name" value="Fic/DOC protein, Fido domain"/>
    <property type="match status" value="1"/>
</dbReference>
<dbReference type="SUPFAM" id="SSF140931">
    <property type="entry name" value="Fic-like"/>
    <property type="match status" value="1"/>
</dbReference>
<evidence type="ECO:0000313" key="3">
    <source>
        <dbReference type="Proteomes" id="UP000009286"/>
    </source>
</evidence>
<dbReference type="InterPro" id="IPR003812">
    <property type="entry name" value="Fido"/>
</dbReference>
<proteinExistence type="predicted"/>
<dbReference type="PIRSF" id="PIRSF018297">
    <property type="entry name" value="Doc"/>
    <property type="match status" value="1"/>
</dbReference>
<dbReference type="HOGENOM" id="CLU_115697_7_0_5"/>
<gene>
    <name evidence="2" type="ordered locus">MICA_46</name>
</gene>
<dbReference type="OrthoDB" id="9802752at2"/>
<dbReference type="RefSeq" id="WP_014101617.1">
    <property type="nucleotide sequence ID" value="NC_016026.1"/>
</dbReference>
<name>G2KLF8_MICAA</name>
<feature type="domain" description="Fido" evidence="1">
    <location>
        <begin position="5"/>
        <end position="119"/>
    </location>
</feature>
<dbReference type="KEGG" id="mai:MICA_46"/>
<accession>G2KLF8</accession>
<dbReference type="Proteomes" id="UP000009286">
    <property type="component" value="Chromosome"/>
</dbReference>
<dbReference type="InterPro" id="IPR006440">
    <property type="entry name" value="Doc"/>
</dbReference>
<organism evidence="2 3">
    <name type="scientific">Micavibrio aeruginosavorus (strain ARL-13)</name>
    <dbReference type="NCBI Taxonomy" id="856793"/>
    <lineage>
        <taxon>Bacteria</taxon>
        <taxon>Pseudomonadati</taxon>
        <taxon>Bdellovibrionota</taxon>
        <taxon>Bdellovibrionia</taxon>
        <taxon>Bdellovibrionales</taxon>
        <taxon>Pseudobdellovibrionaceae</taxon>
        <taxon>Micavibrio</taxon>
    </lineage>
</organism>
<dbReference type="PROSITE" id="PS51459">
    <property type="entry name" value="FIDO"/>
    <property type="match status" value="1"/>
</dbReference>
<keyword evidence="3" id="KW-1185">Reference proteome</keyword>
<dbReference type="GO" id="GO:0016301">
    <property type="term" value="F:kinase activity"/>
    <property type="evidence" value="ECO:0007669"/>
    <property type="project" value="InterPro"/>
</dbReference>
<dbReference type="NCBIfam" id="TIGR01550">
    <property type="entry name" value="DOC_P1"/>
    <property type="match status" value="1"/>
</dbReference>
<dbReference type="PANTHER" id="PTHR39426:SF1">
    <property type="entry name" value="HOMOLOGY TO DEATH-ON-CURING PROTEIN OF PHAGE P1"/>
    <property type="match status" value="1"/>
</dbReference>
<dbReference type="EMBL" id="CP002382">
    <property type="protein sequence ID" value="AEP08394.1"/>
    <property type="molecule type" value="Genomic_DNA"/>
</dbReference>
<dbReference type="InterPro" id="IPR053737">
    <property type="entry name" value="Type_II_TA_Toxin"/>
</dbReference>
<dbReference type="STRING" id="856793.MICA_46"/>
<evidence type="ECO:0000259" key="1">
    <source>
        <dbReference type="PROSITE" id="PS51459"/>
    </source>
</evidence>
<protein>
    <submittedName>
        <fullName evidence="2">Death-on-curing family protein</fullName>
    </submittedName>
</protein>
<reference evidence="2 3" key="1">
    <citation type="journal article" date="2011" name="BMC Genomics">
        <title>Genomic insights into an obligate epibiotic bacterial predator: Micavibrio aeruginosavorus ARL-13.</title>
        <authorList>
            <person name="Wang Z."/>
            <person name="Kadouri D."/>
            <person name="Wu M."/>
        </authorList>
    </citation>
    <scope>NUCLEOTIDE SEQUENCE [LARGE SCALE GENOMIC DNA]</scope>
    <source>
        <strain evidence="2 3">ARL-13</strain>
    </source>
</reference>
<dbReference type="eggNOG" id="COG3654">
    <property type="taxonomic scope" value="Bacteria"/>
</dbReference>
<dbReference type="InterPro" id="IPR036597">
    <property type="entry name" value="Fido-like_dom_sf"/>
</dbReference>
<dbReference type="AlphaFoldDB" id="G2KLF8"/>
<dbReference type="Pfam" id="PF02661">
    <property type="entry name" value="Fic"/>
    <property type="match status" value="1"/>
</dbReference>
<evidence type="ECO:0000313" key="2">
    <source>
        <dbReference type="EMBL" id="AEP08394.1"/>
    </source>
</evidence>
<sequence length="125" mass="13976">MADYLTVADVMAIHADQILRYGGGEGIRDPGLLEAALFRPQTGYYADIVAEAAALWESLSQNHPFIDGNKRTAFACTYTFLVINGYRMTANGDDIYAFMIDLYQRADFSLNHLDSWLRKNTAAID</sequence>
<dbReference type="PANTHER" id="PTHR39426">
    <property type="entry name" value="HOMOLOGY TO DEATH-ON-CURING PROTEIN OF PHAGE P1"/>
    <property type="match status" value="1"/>
</dbReference>